<accession>A0A370IEZ8</accession>
<dbReference type="PANTHER" id="PTHR34853">
    <property type="match status" value="1"/>
</dbReference>
<dbReference type="EMBL" id="QQBC01000001">
    <property type="protein sequence ID" value="RDI69296.1"/>
    <property type="molecule type" value="Genomic_DNA"/>
</dbReference>
<sequence>MAGRRRAAARKWAVAALTVISTAAPVLGWADPLADLVDPPHELASVLPTPPSDPFYAPRPGFETTAPGTILASRPAGVLFPPTARSTELVIRSADAKNNPVPVVATLFVPDTPWTGPGSRPLVSYNSPISSLGNTCAPSRKFKQAVQLDQLPMATLLARNYAVVVPDHQGPRQAYAAGRMEGHAVLDTARAVTSIGLGDLRPDSPIVLTGYSGGAIATGWAAQLAADYAPELNLAGALAGGTPADYRLLRRAMDGNLAAGVFLSAALGLAREYPELLTLLNDNGWRLAHALRDSCVEEVGALGMVGEIKLEQLTTVPDPLKLPWVQQILTENTLGATAPGTPVFIYHGADETFIPLTGARNLHDDWCRQGARTRLEILPGEHFIVGAHSQATAQIADWTGQLLAANLVPPGCTTNA</sequence>
<dbReference type="InterPro" id="IPR029058">
    <property type="entry name" value="AB_hydrolase_fold"/>
</dbReference>
<feature type="chain" id="PRO_5016827426" evidence="1">
    <location>
        <begin position="31"/>
        <end position="416"/>
    </location>
</feature>
<dbReference type="PIRSF" id="PIRSF029171">
    <property type="entry name" value="Esterase_LipA"/>
    <property type="match status" value="1"/>
</dbReference>
<dbReference type="GO" id="GO:0004806">
    <property type="term" value="F:triacylglycerol lipase activity"/>
    <property type="evidence" value="ECO:0007669"/>
    <property type="project" value="InterPro"/>
</dbReference>
<dbReference type="Pfam" id="PF03583">
    <property type="entry name" value="LIP"/>
    <property type="match status" value="1"/>
</dbReference>
<organism evidence="2 3">
    <name type="scientific">Nocardia pseudobrasiliensis</name>
    <dbReference type="NCBI Taxonomy" id="45979"/>
    <lineage>
        <taxon>Bacteria</taxon>
        <taxon>Bacillati</taxon>
        <taxon>Actinomycetota</taxon>
        <taxon>Actinomycetes</taxon>
        <taxon>Mycobacteriales</taxon>
        <taxon>Nocardiaceae</taxon>
        <taxon>Nocardia</taxon>
    </lineage>
</organism>
<dbReference type="AlphaFoldDB" id="A0A370IEZ8"/>
<dbReference type="Proteomes" id="UP000254869">
    <property type="component" value="Unassembled WGS sequence"/>
</dbReference>
<dbReference type="Gene3D" id="1.10.260.130">
    <property type="match status" value="1"/>
</dbReference>
<dbReference type="GO" id="GO:0016042">
    <property type="term" value="P:lipid catabolic process"/>
    <property type="evidence" value="ECO:0007669"/>
    <property type="project" value="InterPro"/>
</dbReference>
<proteinExistence type="predicted"/>
<gene>
    <name evidence="2" type="ORF">DFR76_101834</name>
</gene>
<evidence type="ECO:0000256" key="1">
    <source>
        <dbReference type="SAM" id="SignalP"/>
    </source>
</evidence>
<reference evidence="2 3" key="1">
    <citation type="submission" date="2018-07" db="EMBL/GenBank/DDBJ databases">
        <title>Genomic Encyclopedia of Type Strains, Phase IV (KMG-IV): sequencing the most valuable type-strain genomes for metagenomic binning, comparative biology and taxonomic classification.</title>
        <authorList>
            <person name="Goeker M."/>
        </authorList>
    </citation>
    <scope>NUCLEOTIDE SEQUENCE [LARGE SCALE GENOMIC DNA]</scope>
    <source>
        <strain evidence="2 3">DSM 44290</strain>
    </source>
</reference>
<dbReference type="Gene3D" id="3.40.50.1820">
    <property type="entry name" value="alpha/beta hydrolase"/>
    <property type="match status" value="1"/>
</dbReference>
<protein>
    <submittedName>
        <fullName evidence="2">Pimeloyl-ACP methyl ester carboxylesterase</fullName>
    </submittedName>
</protein>
<dbReference type="STRING" id="1210086.GCA_001613105_00688"/>
<feature type="signal peptide" evidence="1">
    <location>
        <begin position="1"/>
        <end position="30"/>
    </location>
</feature>
<evidence type="ECO:0000313" key="3">
    <source>
        <dbReference type="Proteomes" id="UP000254869"/>
    </source>
</evidence>
<evidence type="ECO:0000313" key="2">
    <source>
        <dbReference type="EMBL" id="RDI69296.1"/>
    </source>
</evidence>
<comment type="caution">
    <text evidence="2">The sequence shown here is derived from an EMBL/GenBank/DDBJ whole genome shotgun (WGS) entry which is preliminary data.</text>
</comment>
<dbReference type="PANTHER" id="PTHR34853:SF1">
    <property type="entry name" value="LIPASE 5"/>
    <property type="match status" value="1"/>
</dbReference>
<dbReference type="SUPFAM" id="SSF53474">
    <property type="entry name" value="alpha/beta-Hydrolases"/>
    <property type="match status" value="1"/>
</dbReference>
<keyword evidence="1" id="KW-0732">Signal</keyword>
<keyword evidence="3" id="KW-1185">Reference proteome</keyword>
<dbReference type="InterPro" id="IPR005152">
    <property type="entry name" value="Lipase_secreted"/>
</dbReference>
<name>A0A370IEZ8_9NOCA</name>